<dbReference type="KEGG" id="paby:Ga0080574_TMP1265"/>
<sequence>MQDTPVTIAPAAPEELEAIRALVDAAYRPYVPRMGLLPGPMRDDYAAHLAAGRLLVLRAAGQVAGLLVLIDAPGHLLLDNVAVAGEAQGRGYGRRLMDHAEAEALRRGYDRIRLYTHVSMVENIAIYARRGYEETHRAEVNGLHRIYMEKRLR</sequence>
<dbReference type="PANTHER" id="PTHR43877">
    <property type="entry name" value="AMINOALKYLPHOSPHONATE N-ACETYLTRANSFERASE-RELATED-RELATED"/>
    <property type="match status" value="1"/>
</dbReference>
<keyword evidence="2" id="KW-0012">Acyltransferase</keyword>
<evidence type="ECO:0000313" key="4">
    <source>
        <dbReference type="EMBL" id="APZ51599.1"/>
    </source>
</evidence>
<proteinExistence type="predicted"/>
<dbReference type="PROSITE" id="PS51186">
    <property type="entry name" value="GNAT"/>
    <property type="match status" value="1"/>
</dbReference>
<accession>A0A1P8UQB8</accession>
<organism evidence="4 5">
    <name type="scientific">Salipiger abyssi</name>
    <dbReference type="NCBI Taxonomy" id="1250539"/>
    <lineage>
        <taxon>Bacteria</taxon>
        <taxon>Pseudomonadati</taxon>
        <taxon>Pseudomonadota</taxon>
        <taxon>Alphaproteobacteria</taxon>
        <taxon>Rhodobacterales</taxon>
        <taxon>Roseobacteraceae</taxon>
        <taxon>Salipiger</taxon>
    </lineage>
</organism>
<evidence type="ECO:0000256" key="2">
    <source>
        <dbReference type="ARBA" id="ARBA00023315"/>
    </source>
</evidence>
<dbReference type="InterPro" id="IPR000182">
    <property type="entry name" value="GNAT_dom"/>
</dbReference>
<dbReference type="InterPro" id="IPR016181">
    <property type="entry name" value="Acyl_CoA_acyltransferase"/>
</dbReference>
<protein>
    <submittedName>
        <fullName evidence="4">Acetyltransferase (GNAT) family protein</fullName>
    </submittedName>
</protein>
<dbReference type="InterPro" id="IPR050832">
    <property type="entry name" value="Bact_Acetyltransf"/>
</dbReference>
<dbReference type="SUPFAM" id="SSF55729">
    <property type="entry name" value="Acyl-CoA N-acyltransferases (Nat)"/>
    <property type="match status" value="1"/>
</dbReference>
<dbReference type="CDD" id="cd04301">
    <property type="entry name" value="NAT_SF"/>
    <property type="match status" value="1"/>
</dbReference>
<dbReference type="EMBL" id="CP015093">
    <property type="protein sequence ID" value="APZ51599.1"/>
    <property type="molecule type" value="Genomic_DNA"/>
</dbReference>
<dbReference type="OrthoDB" id="281808at2"/>
<dbReference type="GO" id="GO:0016747">
    <property type="term" value="F:acyltransferase activity, transferring groups other than amino-acyl groups"/>
    <property type="evidence" value="ECO:0007669"/>
    <property type="project" value="InterPro"/>
</dbReference>
<dbReference type="Pfam" id="PF00583">
    <property type="entry name" value="Acetyltransf_1"/>
    <property type="match status" value="1"/>
</dbReference>
<reference evidence="4 5" key="1">
    <citation type="submission" date="2016-04" db="EMBL/GenBank/DDBJ databases">
        <title>Deep-sea bacteria in the southern Pacific.</title>
        <authorList>
            <person name="Tang K."/>
        </authorList>
    </citation>
    <scope>NUCLEOTIDE SEQUENCE [LARGE SCALE GENOMIC DNA]</scope>
    <source>
        <strain evidence="4 5">JLT2014</strain>
    </source>
</reference>
<dbReference type="RefSeq" id="WP_076696248.1">
    <property type="nucleotide sequence ID" value="NZ_CP015093.1"/>
</dbReference>
<evidence type="ECO:0000313" key="5">
    <source>
        <dbReference type="Proteomes" id="UP000187059"/>
    </source>
</evidence>
<keyword evidence="1 4" id="KW-0808">Transferase</keyword>
<evidence type="ECO:0000259" key="3">
    <source>
        <dbReference type="PROSITE" id="PS51186"/>
    </source>
</evidence>
<evidence type="ECO:0000256" key="1">
    <source>
        <dbReference type="ARBA" id="ARBA00022679"/>
    </source>
</evidence>
<dbReference type="AlphaFoldDB" id="A0A1P8UQB8"/>
<keyword evidence="5" id="KW-1185">Reference proteome</keyword>
<dbReference type="Gene3D" id="3.40.630.30">
    <property type="match status" value="1"/>
</dbReference>
<dbReference type="Proteomes" id="UP000187059">
    <property type="component" value="Chromosome"/>
</dbReference>
<gene>
    <name evidence="4" type="ORF">Ga0080574_TMP1265</name>
</gene>
<feature type="domain" description="N-acetyltransferase" evidence="3">
    <location>
        <begin position="6"/>
        <end position="153"/>
    </location>
</feature>
<name>A0A1P8UQB8_9RHOB</name>
<dbReference type="PANTHER" id="PTHR43877:SF2">
    <property type="entry name" value="AMINOALKYLPHOSPHONATE N-ACETYLTRANSFERASE-RELATED"/>
    <property type="match status" value="1"/>
</dbReference>
<dbReference type="STRING" id="1250539.Ga0080574_TMP1265"/>